<protein>
    <submittedName>
        <fullName evidence="1">Uncharacterized protein</fullName>
    </submittedName>
</protein>
<evidence type="ECO:0000313" key="1">
    <source>
        <dbReference type="EMBL" id="ETJ33751.1"/>
    </source>
</evidence>
<feature type="non-terminal residue" evidence="1">
    <location>
        <position position="1"/>
    </location>
</feature>
<proteinExistence type="predicted"/>
<name>W1XUG7_9ZZZZ</name>
<dbReference type="EMBL" id="AZMM01011810">
    <property type="protein sequence ID" value="ETJ33751.1"/>
    <property type="molecule type" value="Genomic_DNA"/>
</dbReference>
<dbReference type="AlphaFoldDB" id="W1XUG7"/>
<organism evidence="1">
    <name type="scientific">human gut metagenome</name>
    <dbReference type="NCBI Taxonomy" id="408170"/>
    <lineage>
        <taxon>unclassified sequences</taxon>
        <taxon>metagenomes</taxon>
        <taxon>organismal metagenomes</taxon>
    </lineage>
</organism>
<accession>W1XUG7</accession>
<reference evidence="1" key="1">
    <citation type="submission" date="2013-12" db="EMBL/GenBank/DDBJ databases">
        <title>A Varibaculum cambriense genome reconstructed from a premature infant gut community with otherwise low bacterial novelty that shifts toward anaerobic metabolism during the third week of life.</title>
        <authorList>
            <person name="Brown C.T."/>
            <person name="Sharon I."/>
            <person name="Thomas B.C."/>
            <person name="Castelle C.J."/>
            <person name="Morowitz M.J."/>
            <person name="Banfield J.F."/>
        </authorList>
    </citation>
    <scope>NUCLEOTIDE SEQUENCE</scope>
</reference>
<sequence>RNRYVLEHELTQDQVIERLVAIGESLDHSEVV</sequence>
<gene>
    <name evidence="1" type="ORF">Q604_UNBC11810G0001</name>
</gene>
<comment type="caution">
    <text evidence="1">The sequence shown here is derived from an EMBL/GenBank/DDBJ whole genome shotgun (WGS) entry which is preliminary data.</text>
</comment>